<comment type="catalytic activity">
    <reaction evidence="6">
        <text>L-lysyl(79)-[histone H3] + 3 S-adenosyl-L-methionine = N(6),N(6),N(6)-trimethyl-L-lysyl(79)-[histone H3] + 3 S-adenosyl-L-homocysteine + 3 H(+)</text>
        <dbReference type="Rhea" id="RHEA:60328"/>
        <dbReference type="Rhea" id="RHEA-COMP:15549"/>
        <dbReference type="Rhea" id="RHEA-COMP:15552"/>
        <dbReference type="ChEBI" id="CHEBI:15378"/>
        <dbReference type="ChEBI" id="CHEBI:29969"/>
        <dbReference type="ChEBI" id="CHEBI:57856"/>
        <dbReference type="ChEBI" id="CHEBI:59789"/>
        <dbReference type="ChEBI" id="CHEBI:61961"/>
        <dbReference type="EC" id="2.1.1.360"/>
    </reaction>
</comment>
<dbReference type="PANTHER" id="PTHR21451">
    <property type="entry name" value="HISTONE H3 METHYLTRANSFERASE"/>
    <property type="match status" value="1"/>
</dbReference>
<keyword evidence="3 6" id="KW-0808">Transferase</keyword>
<evidence type="ECO:0000256" key="6">
    <source>
        <dbReference type="RuleBase" id="RU271113"/>
    </source>
</evidence>
<dbReference type="Pfam" id="PF08123">
    <property type="entry name" value="DOT1"/>
    <property type="match status" value="1"/>
</dbReference>
<keyword evidence="5 6" id="KW-0539">Nucleus</keyword>
<evidence type="ECO:0000313" key="9">
    <source>
        <dbReference type="Proteomes" id="UP000688947"/>
    </source>
</evidence>
<dbReference type="OrthoDB" id="443402at2759"/>
<keyword evidence="6" id="KW-0156">Chromatin regulator</keyword>
<dbReference type="EC" id="2.1.1.360" evidence="6"/>
<dbReference type="PROSITE" id="PS51569">
    <property type="entry name" value="DOT1"/>
    <property type="match status" value="1"/>
</dbReference>
<evidence type="ECO:0000313" key="8">
    <source>
        <dbReference type="EMBL" id="KAG6956931.1"/>
    </source>
</evidence>
<accession>A0A8T1UCQ2</accession>
<feature type="domain" description="DOT1" evidence="7">
    <location>
        <begin position="1"/>
        <end position="256"/>
    </location>
</feature>
<dbReference type="GO" id="GO:0005634">
    <property type="term" value="C:nucleus"/>
    <property type="evidence" value="ECO:0007669"/>
    <property type="project" value="UniProtKB-SubCell"/>
</dbReference>
<evidence type="ECO:0000259" key="7">
    <source>
        <dbReference type="PROSITE" id="PS51569"/>
    </source>
</evidence>
<proteinExistence type="inferred from homology"/>
<dbReference type="EMBL" id="JAENGZ010000576">
    <property type="protein sequence ID" value="KAG6956931.1"/>
    <property type="molecule type" value="Genomic_DNA"/>
</dbReference>
<keyword evidence="2 6" id="KW-0489">Methyltransferase</keyword>
<keyword evidence="4 6" id="KW-0949">S-adenosyl-L-methionine</keyword>
<dbReference type="PANTHER" id="PTHR21451:SF0">
    <property type="entry name" value="HISTONE-LYSINE N-METHYLTRANSFERASE, H3 LYSINE-79 SPECIFIC"/>
    <property type="match status" value="1"/>
</dbReference>
<evidence type="ECO:0000256" key="3">
    <source>
        <dbReference type="ARBA" id="ARBA00022679"/>
    </source>
</evidence>
<dbReference type="GO" id="GO:0032259">
    <property type="term" value="P:methylation"/>
    <property type="evidence" value="ECO:0007669"/>
    <property type="project" value="UniProtKB-KW"/>
</dbReference>
<comment type="similarity">
    <text evidence="6">Belongs to the class I-like SAM-binding methyltransferase superfamily. DOT1 family.</text>
</comment>
<dbReference type="GO" id="GO:0000077">
    <property type="term" value="P:DNA damage checkpoint signaling"/>
    <property type="evidence" value="ECO:0007669"/>
    <property type="project" value="TreeGrafter"/>
</dbReference>
<evidence type="ECO:0000256" key="1">
    <source>
        <dbReference type="ARBA" id="ARBA00004123"/>
    </source>
</evidence>
<dbReference type="VEuPathDB" id="FungiDB:PC110_g17295"/>
<evidence type="ECO:0000256" key="4">
    <source>
        <dbReference type="ARBA" id="ARBA00022691"/>
    </source>
</evidence>
<dbReference type="GO" id="GO:0006281">
    <property type="term" value="P:DNA repair"/>
    <property type="evidence" value="ECO:0007669"/>
    <property type="project" value="TreeGrafter"/>
</dbReference>
<dbReference type="GO" id="GO:0140956">
    <property type="term" value="F:histone H3K79 trimethyltransferase activity"/>
    <property type="evidence" value="ECO:0007669"/>
    <property type="project" value="UniProtKB-EC"/>
</dbReference>
<evidence type="ECO:0000256" key="5">
    <source>
        <dbReference type="ARBA" id="ARBA00023242"/>
    </source>
</evidence>
<organism evidence="8 9">
    <name type="scientific">Phytophthora cactorum</name>
    <dbReference type="NCBI Taxonomy" id="29920"/>
    <lineage>
        <taxon>Eukaryota</taxon>
        <taxon>Sar</taxon>
        <taxon>Stramenopiles</taxon>
        <taxon>Oomycota</taxon>
        <taxon>Peronosporomycetes</taxon>
        <taxon>Peronosporales</taxon>
        <taxon>Peronosporaceae</taxon>
        <taxon>Phytophthora</taxon>
    </lineage>
</organism>
<dbReference type="AlphaFoldDB" id="A0A8T1UCQ2"/>
<gene>
    <name evidence="8" type="ORF">JG687_00010293</name>
</gene>
<evidence type="ECO:0000256" key="2">
    <source>
        <dbReference type="ARBA" id="ARBA00022603"/>
    </source>
</evidence>
<dbReference type="Proteomes" id="UP000688947">
    <property type="component" value="Unassembled WGS sequence"/>
</dbReference>
<protein>
    <recommendedName>
        <fullName evidence="6">Histone-lysine N-methyltransferase, H3 lysine-79 specific</fullName>
        <ecNumber evidence="6">2.1.1.360</ecNumber>
    </recommendedName>
    <alternativeName>
        <fullName evidence="6">Histone H3-K79 methyltransferase</fullName>
    </alternativeName>
</protein>
<dbReference type="InterPro" id="IPR030445">
    <property type="entry name" value="H3-K79_meTrfase"/>
</dbReference>
<dbReference type="InterPro" id="IPR025789">
    <property type="entry name" value="DOT1_dom"/>
</dbReference>
<comment type="miscellaneous">
    <text evidence="6">In contrast to other lysine histone methyltransferases, it does not contain a SET domain, suggesting the existence of another mechanism for methylation of lysine residues of histones.</text>
</comment>
<comment type="function">
    <text evidence="6">Histone methyltransferase that specifically trimethylates histone H3 to form H3K79me3. This methylation is required for telomere silencing and for the pachytene checkpoint during the meiotic cell cycle by allowing the recruitment of RAD9 to double strand breaks. Nucleosomes are preferred as substrate compared to free histone.</text>
</comment>
<sequence length="256" mass="28835">MLELGTRLRTPKRAHGKNLSKFPPCFFELTRISTSMPCSVRLEILSVLSDQAAYRLFRIVFGSVTKADVRQRAGVTHQNAGELLPRALATVLTTVGSITANDIFLDIGCGIGNIVAQGALQTPIRRCIGVEIRSDLWRLGCQLINRFSNVQSLLKKVLLLQGDVKDCGLSLRPSFWDAPNVYLNSFLFIDDVKILVLRELCALSRTRIVISTETFCLRHRPSCRNKFCSRWKLYQVSKGPASWTSKPVCIYIYKIR</sequence>
<name>A0A8T1UCQ2_9STRA</name>
<comment type="subcellular location">
    <subcellularLocation>
        <location evidence="1 6">Nucleus</location>
    </subcellularLocation>
</comment>
<reference evidence="8" key="1">
    <citation type="submission" date="2021-01" db="EMBL/GenBank/DDBJ databases">
        <title>Phytophthora aleatoria, a newly-described species from Pinus radiata is distinct from Phytophthora cactorum isolates based on comparative genomics.</title>
        <authorList>
            <person name="Mcdougal R."/>
            <person name="Panda P."/>
            <person name="Williams N."/>
            <person name="Studholme D.J."/>
        </authorList>
    </citation>
    <scope>NUCLEOTIDE SEQUENCE</scope>
    <source>
        <strain evidence="8">NZFS 3830</strain>
    </source>
</reference>
<comment type="caution">
    <text evidence="8">The sequence shown here is derived from an EMBL/GenBank/DDBJ whole genome shotgun (WGS) entry which is preliminary data.</text>
</comment>